<dbReference type="SUPFAM" id="SSF53850">
    <property type="entry name" value="Periplasmic binding protein-like II"/>
    <property type="match status" value="1"/>
</dbReference>
<evidence type="ECO:0000313" key="3">
    <source>
        <dbReference type="EMBL" id="BAX99079.1"/>
    </source>
</evidence>
<dbReference type="GO" id="GO:0004664">
    <property type="term" value="F:prephenate dehydratase activity"/>
    <property type="evidence" value="ECO:0007669"/>
    <property type="project" value="UniProtKB-EC"/>
</dbReference>
<name>A0A1Z4F1L2_9MYCO</name>
<proteinExistence type="predicted"/>
<keyword evidence="1" id="KW-0732">Signal</keyword>
<keyword evidence="4" id="KW-1185">Reference proteome</keyword>
<dbReference type="PANTHER" id="PTHR35936">
    <property type="entry name" value="MEMBRANE-BOUND LYTIC MUREIN TRANSGLYCOSYLASE F"/>
    <property type="match status" value="1"/>
</dbReference>
<accession>A0A1Z4F1L2</accession>
<dbReference type="Proteomes" id="UP000217954">
    <property type="component" value="Chromosome"/>
</dbReference>
<organism evidence="3 4">
    <name type="scientific">[Mycobacterium] stephanolepidis</name>
    <dbReference type="NCBI Taxonomy" id="1520670"/>
    <lineage>
        <taxon>Bacteria</taxon>
        <taxon>Bacillati</taxon>
        <taxon>Actinomycetota</taxon>
        <taxon>Actinomycetes</taxon>
        <taxon>Mycobacteriales</taxon>
        <taxon>Mycobacteriaceae</taxon>
        <taxon>Mycobacteroides</taxon>
    </lineage>
</organism>
<protein>
    <submittedName>
        <fullName evidence="3">Cyclohexadienyl dehydratase</fullName>
        <ecNumber evidence="3">4.2.1.51</ecNumber>
    </submittedName>
</protein>
<dbReference type="AlphaFoldDB" id="A0A1Z4F1L2"/>
<keyword evidence="3" id="KW-0456">Lyase</keyword>
<reference evidence="3 4" key="2">
    <citation type="journal article" date="2017" name="Int. J. Syst. Evol. Microbiol.">
        <title>Mycobacterium stephanolepidis sp. nov., a rapidly growing species related to Mycobacterium chelonae, isolated from marine teleost fish, Stephanolepis cirrhifer.</title>
        <authorList>
            <person name="Fukano H."/>
            <person name="Wada S."/>
            <person name="Kurata O."/>
            <person name="Katayama K."/>
            <person name="Fujiwara N."/>
            <person name="Hoshino Y."/>
        </authorList>
    </citation>
    <scope>NUCLEOTIDE SEQUENCE [LARGE SCALE GENOMIC DNA]</scope>
    <source>
        <strain evidence="3 4">NJB0901</strain>
    </source>
</reference>
<dbReference type="KEGG" id="mste:MSTE_03781"/>
<evidence type="ECO:0000256" key="1">
    <source>
        <dbReference type="ARBA" id="ARBA00022729"/>
    </source>
</evidence>
<dbReference type="SMART" id="SM00062">
    <property type="entry name" value="PBPb"/>
    <property type="match status" value="1"/>
</dbReference>
<evidence type="ECO:0000313" key="4">
    <source>
        <dbReference type="Proteomes" id="UP000217954"/>
    </source>
</evidence>
<dbReference type="EC" id="4.2.1.51" evidence="3"/>
<feature type="domain" description="Solute-binding protein family 3/N-terminal" evidence="2">
    <location>
        <begin position="1"/>
        <end position="182"/>
    </location>
</feature>
<dbReference type="Pfam" id="PF00497">
    <property type="entry name" value="SBP_bac_3"/>
    <property type="match status" value="1"/>
</dbReference>
<evidence type="ECO:0000259" key="2">
    <source>
        <dbReference type="SMART" id="SM00062"/>
    </source>
</evidence>
<sequence length="182" mass="20426">MFIATTWGTLMKDMAAPGKCDIAMGGISRTPAREQFADFTLPYLVSGKMPLTRYGNAERLQSIEQINRPGIRVIENSGGTNEEFARRNFPKATLTIWPDNMTVFDQLLQDNADVMITDAIEALYQAKQHPELVAGYSGKPFTVDYKAYMLPKGSPLIEQTNQWLAEALTNGTFSRLLSKWLR</sequence>
<reference evidence="4" key="1">
    <citation type="journal article" date="2017" name="Genome Announc.">
        <title>Complete Genome Sequence of Mycobacterium stephanolepidis.</title>
        <authorList>
            <person name="Fukano H."/>
            <person name="Yoshida M."/>
            <person name="Katayama Y."/>
            <person name="Omatsu T."/>
            <person name="Mizutani T."/>
            <person name="Kurata O."/>
            <person name="Wada S."/>
            <person name="Hoshino Y."/>
        </authorList>
    </citation>
    <scope>NUCLEOTIDE SEQUENCE [LARGE SCALE GENOMIC DNA]</scope>
    <source>
        <strain evidence="4">NJB0901</strain>
    </source>
</reference>
<dbReference type="InterPro" id="IPR001638">
    <property type="entry name" value="Solute-binding_3/MltF_N"/>
</dbReference>
<dbReference type="PANTHER" id="PTHR35936:SF19">
    <property type="entry name" value="AMINO-ACID-BINDING PROTEIN YXEM-RELATED"/>
    <property type="match status" value="1"/>
</dbReference>
<dbReference type="EMBL" id="AP018165">
    <property type="protein sequence ID" value="BAX99079.1"/>
    <property type="molecule type" value="Genomic_DNA"/>
</dbReference>
<gene>
    <name evidence="3" type="primary">pheC</name>
    <name evidence="3" type="ORF">MSTE_03781</name>
</gene>
<dbReference type="Gene3D" id="3.40.190.10">
    <property type="entry name" value="Periplasmic binding protein-like II"/>
    <property type="match status" value="2"/>
</dbReference>